<name>A0ABS6BY10_9CLOT</name>
<organism evidence="2 3">
    <name type="scientific">Clostridium frigoris</name>
    <dbReference type="NCBI Taxonomy" id="205327"/>
    <lineage>
        <taxon>Bacteria</taxon>
        <taxon>Bacillati</taxon>
        <taxon>Bacillota</taxon>
        <taxon>Clostridia</taxon>
        <taxon>Eubacteriales</taxon>
        <taxon>Clostridiaceae</taxon>
        <taxon>Clostridium</taxon>
    </lineage>
</organism>
<dbReference type="EMBL" id="JAHLDV010000069">
    <property type="protein sequence ID" value="MBU3161505.1"/>
    <property type="molecule type" value="Genomic_DNA"/>
</dbReference>
<evidence type="ECO:0000313" key="3">
    <source>
        <dbReference type="Proteomes" id="UP000776252"/>
    </source>
</evidence>
<dbReference type="Proteomes" id="UP000776252">
    <property type="component" value="Unassembled WGS sequence"/>
</dbReference>
<accession>A0ABS6BY10</accession>
<dbReference type="Pfam" id="PF02954">
    <property type="entry name" value="HTH_8"/>
    <property type="match status" value="1"/>
</dbReference>
<evidence type="ECO:0000313" key="2">
    <source>
        <dbReference type="EMBL" id="MBU3161505.1"/>
    </source>
</evidence>
<reference evidence="2 3" key="1">
    <citation type="submission" date="2021-06" db="EMBL/GenBank/DDBJ databases">
        <title>Clostridia strains as spoilage organisms.</title>
        <authorList>
            <person name="Wambui J."/>
            <person name="Stephan R."/>
            <person name="Stevens M.J.A."/>
        </authorList>
    </citation>
    <scope>NUCLEOTIDE SEQUENCE [LARGE SCALE GENOMIC DNA]</scope>
    <source>
        <strain evidence="2 3">DSM 14204</strain>
    </source>
</reference>
<gene>
    <name evidence="2" type="ORF">KPL37_17500</name>
</gene>
<dbReference type="InterPro" id="IPR002197">
    <property type="entry name" value="HTH_Fis"/>
</dbReference>
<comment type="caution">
    <text evidence="2">The sequence shown here is derived from an EMBL/GenBank/DDBJ whole genome shotgun (WGS) entry which is preliminary data.</text>
</comment>
<sequence>MFAKIKAAKELGISISDLWCKIKKYDIRHCEKVKINILN</sequence>
<proteinExistence type="predicted"/>
<evidence type="ECO:0000259" key="1">
    <source>
        <dbReference type="Pfam" id="PF02954"/>
    </source>
</evidence>
<keyword evidence="3" id="KW-1185">Reference proteome</keyword>
<protein>
    <recommendedName>
        <fullName evidence="1">DNA binding HTH domain-containing protein</fullName>
    </recommendedName>
</protein>
<feature type="domain" description="DNA binding HTH" evidence="1">
    <location>
        <begin position="4"/>
        <end position="25"/>
    </location>
</feature>